<evidence type="ECO:0000313" key="2">
    <source>
        <dbReference type="Proteomes" id="UP001469365"/>
    </source>
</evidence>
<keyword evidence="2" id="KW-1185">Reference proteome</keyword>
<evidence type="ECO:0000313" key="1">
    <source>
        <dbReference type="EMBL" id="MEK8128636.1"/>
    </source>
</evidence>
<protein>
    <submittedName>
        <fullName evidence="1">Uncharacterized protein</fullName>
    </submittedName>
</protein>
<sequence>MAALSPLTGRFETHMHAKEWVIQSPDGEIYRCRNLKNWIREHIDMFDGTLNQAWDGIVKIKYSAQGKRKNPVSQWKGWRLLEWGD</sequence>
<name>A0ABU9DIG7_9BACL</name>
<organism evidence="1 2">
    <name type="scientific">Paenibacillus filicis</name>
    <dbReference type="NCBI Taxonomy" id="669464"/>
    <lineage>
        <taxon>Bacteria</taxon>
        <taxon>Bacillati</taxon>
        <taxon>Bacillota</taxon>
        <taxon>Bacilli</taxon>
        <taxon>Bacillales</taxon>
        <taxon>Paenibacillaceae</taxon>
        <taxon>Paenibacillus</taxon>
    </lineage>
</organism>
<accession>A0ABU9DIG7</accession>
<dbReference type="Proteomes" id="UP001469365">
    <property type="component" value="Unassembled WGS sequence"/>
</dbReference>
<proteinExistence type="predicted"/>
<reference evidence="1 2" key="1">
    <citation type="submission" date="2024-04" db="EMBL/GenBank/DDBJ databases">
        <title>draft genome sequnece of Paenibacillus filicis.</title>
        <authorList>
            <person name="Kim D.-U."/>
        </authorList>
    </citation>
    <scope>NUCLEOTIDE SEQUENCE [LARGE SCALE GENOMIC DNA]</scope>
    <source>
        <strain evidence="1 2">KACC14197</strain>
    </source>
</reference>
<dbReference type="EMBL" id="JBBPCC010000006">
    <property type="protein sequence ID" value="MEK8128636.1"/>
    <property type="molecule type" value="Genomic_DNA"/>
</dbReference>
<comment type="caution">
    <text evidence="1">The sequence shown here is derived from an EMBL/GenBank/DDBJ whole genome shotgun (WGS) entry which is preliminary data.</text>
</comment>
<gene>
    <name evidence="1" type="ORF">WMW72_12035</name>
</gene>